<keyword evidence="3" id="KW-0104">Cadmium</keyword>
<keyword evidence="6" id="KW-1185">Reference proteome</keyword>
<feature type="binding site" evidence="3">
    <location>
        <position position="295"/>
    </location>
    <ligand>
        <name>phosphoenolpyruvate</name>
        <dbReference type="ChEBI" id="CHEBI:58702"/>
    </ligand>
</feature>
<comment type="cofactor">
    <cofactor evidence="3">
        <name>Mn(2+)</name>
        <dbReference type="ChEBI" id="CHEBI:29035"/>
    </cofactor>
    <cofactor evidence="3">
        <name>Co(2+)</name>
        <dbReference type="ChEBI" id="CHEBI:48828"/>
    </cofactor>
    <cofactor evidence="3">
        <name>Cd(2+)</name>
        <dbReference type="ChEBI" id="CHEBI:48775"/>
    </cofactor>
    <text evidence="3">Binds 1 divalent cation per subunit. The enzyme is active with manganese, cobalt or cadmium ions.</text>
</comment>
<dbReference type="EC" id="2.5.1.54" evidence="4"/>
<dbReference type="UniPathway" id="UPA00053">
    <property type="reaction ID" value="UER00084"/>
</dbReference>
<dbReference type="PANTHER" id="PTHR21337:SF0">
    <property type="entry name" value="PHOSPHO-2-DEHYDRO-3-DEOXYHEPTONATE ALDOLASE"/>
    <property type="match status" value="1"/>
</dbReference>
<keyword evidence="4" id="KW-0057">Aromatic amino acid biosynthesis</keyword>
<comment type="similarity">
    <text evidence="1 4">Belongs to the class-II DAHP synthase family.</text>
</comment>
<dbReference type="GO" id="GO:0008652">
    <property type="term" value="P:amino acid biosynthetic process"/>
    <property type="evidence" value="ECO:0007669"/>
    <property type="project" value="UniProtKB-KW"/>
</dbReference>
<feature type="binding site" evidence="3">
    <location>
        <position position="400"/>
    </location>
    <ligand>
        <name>Mn(2+)</name>
        <dbReference type="ChEBI" id="CHEBI:29035"/>
    </ligand>
</feature>
<reference evidence="5 6" key="1">
    <citation type="submission" date="2019-11" db="EMBL/GenBank/DDBJ databases">
        <title>Whole genome sequencing identifies a novel species of the genus Arsenicicoccus isolated from human blood.</title>
        <authorList>
            <person name="Jeong J.H."/>
            <person name="Kweon O.J."/>
            <person name="Kim H.R."/>
            <person name="Kim T.-H."/>
            <person name="Ha S.-M."/>
            <person name="Lee M.-K."/>
        </authorList>
    </citation>
    <scope>NUCLEOTIDE SEQUENCE [LARGE SCALE GENOMIC DNA]</scope>
    <source>
        <strain evidence="5 6">MKL-02</strain>
    </source>
</reference>
<dbReference type="InterPro" id="IPR002480">
    <property type="entry name" value="DAHP_synth_2"/>
</dbReference>
<sequence length="453" mass="49857">MAVSTQPAPELLTALDAWRDLPAAQQPSWPQGSGLEAAVDTLRSMPPLVFAGECDQLTDRLASAARGEAFVLQGGDCAETFAYATADNIRDRVKTLLQMAAVLTYGASVPVVKIGRMAGQYTKPRSSDTETRGEVTLPAYRGDMVNDFEFTPESRRPDPQRMVRGYHASAATLNLVRAFTTGGFADLRHVHAWNRGFSANAEYARYESMARDIDKAMRFMLACGADFDAMRSVEFYASHEALLLEYERALTRIDHRTGVAYDTSGHMVWVGERTRQLDGAHLEFVSRIHNPVGVKLGPSTTGDDVMAIVDKVDPERRPGRLTFITRMGAGTIRQALPPIVERVQQEGVLVTWVTDPMHGNTHTSASGYKTRDFDDVVDEVRGFFEVHADLGTIPGGMHVELTGNDVTECTGGSIRIEDADLSARYETVCDPRLNHQQSLELAFLVAEMLAQRS</sequence>
<dbReference type="GO" id="GO:0009423">
    <property type="term" value="P:chorismate biosynthetic process"/>
    <property type="evidence" value="ECO:0007669"/>
    <property type="project" value="UniProtKB-UniPathway"/>
</dbReference>
<evidence type="ECO:0000256" key="4">
    <source>
        <dbReference type="RuleBase" id="RU363071"/>
    </source>
</evidence>
<gene>
    <name evidence="5" type="ORF">GGG17_13090</name>
</gene>
<accession>A0A6I3IJQ3</accession>
<evidence type="ECO:0000256" key="1">
    <source>
        <dbReference type="ARBA" id="ARBA00008911"/>
    </source>
</evidence>
<dbReference type="Pfam" id="PF01474">
    <property type="entry name" value="DAHP_synth_2"/>
    <property type="match status" value="1"/>
</dbReference>
<dbReference type="Gene3D" id="3.20.20.70">
    <property type="entry name" value="Aldolase class I"/>
    <property type="match status" value="1"/>
</dbReference>
<evidence type="ECO:0000256" key="3">
    <source>
        <dbReference type="PIRSR" id="PIRSR602480-1"/>
    </source>
</evidence>
<proteinExistence type="inferred from homology"/>
<dbReference type="InterPro" id="IPR013785">
    <property type="entry name" value="Aldolase_TIM"/>
</dbReference>
<keyword evidence="2 4" id="KW-0808">Transferase</keyword>
<feature type="binding site" evidence="3">
    <location>
        <position position="116"/>
    </location>
    <ligand>
        <name>phosphoenolpyruvate</name>
        <dbReference type="ChEBI" id="CHEBI:58702"/>
    </ligand>
</feature>
<dbReference type="NCBIfam" id="TIGR01358">
    <property type="entry name" value="DAHP_synth_II"/>
    <property type="match status" value="1"/>
</dbReference>
<keyword evidence="4" id="KW-0028">Amino-acid biosynthesis</keyword>
<comment type="catalytic activity">
    <reaction evidence="4">
        <text>D-erythrose 4-phosphate + phosphoenolpyruvate + H2O = 7-phospho-2-dehydro-3-deoxy-D-arabino-heptonate + phosphate</text>
        <dbReference type="Rhea" id="RHEA:14717"/>
        <dbReference type="ChEBI" id="CHEBI:15377"/>
        <dbReference type="ChEBI" id="CHEBI:16897"/>
        <dbReference type="ChEBI" id="CHEBI:43474"/>
        <dbReference type="ChEBI" id="CHEBI:58394"/>
        <dbReference type="ChEBI" id="CHEBI:58702"/>
        <dbReference type="EC" id="2.5.1.54"/>
    </reaction>
</comment>
<dbReference type="Proteomes" id="UP000431092">
    <property type="component" value="Unassembled WGS sequence"/>
</dbReference>
<dbReference type="RefSeq" id="WP_311966678.1">
    <property type="nucleotide sequence ID" value="NZ_WLVL01000040.1"/>
</dbReference>
<feature type="binding site" evidence="3">
    <location>
        <begin position="272"/>
        <end position="273"/>
    </location>
    <ligand>
        <name>phosphoenolpyruvate</name>
        <dbReference type="ChEBI" id="CHEBI:58702"/>
    </ligand>
</feature>
<feature type="binding site" evidence="3">
    <location>
        <position position="77"/>
    </location>
    <ligand>
        <name>Mn(2+)</name>
        <dbReference type="ChEBI" id="CHEBI:29035"/>
    </ligand>
</feature>
<protein>
    <recommendedName>
        <fullName evidence="4">Phospho-2-dehydro-3-deoxyheptonate aldolase</fullName>
        <ecNumber evidence="4">2.5.1.54</ecNumber>
    </recommendedName>
</protein>
<comment type="pathway">
    <text evidence="4">Metabolic intermediate biosynthesis; chorismate biosynthesis; chorismate from D-erythrose 4-phosphate and phosphoenolpyruvate: step 1/7.</text>
</comment>
<dbReference type="SUPFAM" id="SSF51569">
    <property type="entry name" value="Aldolase"/>
    <property type="match status" value="1"/>
</dbReference>
<dbReference type="AlphaFoldDB" id="A0A6I3IJQ3"/>
<comment type="caution">
    <text evidence="5">The sequence shown here is derived from an EMBL/GenBank/DDBJ whole genome shotgun (WGS) entry which is preliminary data.</text>
</comment>
<feature type="binding site" evidence="3">
    <location>
        <position position="430"/>
    </location>
    <ligand>
        <name>Mn(2+)</name>
        <dbReference type="ChEBI" id="CHEBI:29035"/>
    </ligand>
</feature>
<evidence type="ECO:0000313" key="5">
    <source>
        <dbReference type="EMBL" id="MTB72883.1"/>
    </source>
</evidence>
<name>A0A6I3IJQ3_9MICO</name>
<keyword evidence="3" id="KW-0464">Manganese</keyword>
<dbReference type="GO" id="GO:0009073">
    <property type="term" value="P:aromatic amino acid family biosynthetic process"/>
    <property type="evidence" value="ECO:0007669"/>
    <property type="project" value="UniProtKB-KW"/>
</dbReference>
<keyword evidence="3" id="KW-0170">Cobalt</keyword>
<feature type="binding site" evidence="3">
    <location>
        <position position="326"/>
    </location>
    <ligand>
        <name>phosphoenolpyruvate</name>
        <dbReference type="ChEBI" id="CHEBI:58702"/>
    </ligand>
</feature>
<feature type="binding site" evidence="3">
    <location>
        <position position="358"/>
    </location>
    <ligand>
        <name>Mn(2+)</name>
        <dbReference type="ChEBI" id="CHEBI:29035"/>
    </ligand>
</feature>
<evidence type="ECO:0000313" key="6">
    <source>
        <dbReference type="Proteomes" id="UP000431092"/>
    </source>
</evidence>
<evidence type="ECO:0000256" key="2">
    <source>
        <dbReference type="ARBA" id="ARBA00022679"/>
    </source>
</evidence>
<organism evidence="5 6">
    <name type="scientific">Arsenicicoccus cauae</name>
    <dbReference type="NCBI Taxonomy" id="2663847"/>
    <lineage>
        <taxon>Bacteria</taxon>
        <taxon>Bacillati</taxon>
        <taxon>Actinomycetota</taxon>
        <taxon>Actinomycetes</taxon>
        <taxon>Micrococcales</taxon>
        <taxon>Intrasporangiaceae</taxon>
        <taxon>Arsenicicoccus</taxon>
    </lineage>
</organism>
<dbReference type="PANTHER" id="PTHR21337">
    <property type="entry name" value="PHOSPHO-2-DEHYDRO-3-DEOXYHEPTONATE ALDOLASE 1, 2"/>
    <property type="match status" value="1"/>
</dbReference>
<dbReference type="EMBL" id="WLVL01000040">
    <property type="protein sequence ID" value="MTB72883.1"/>
    <property type="molecule type" value="Genomic_DNA"/>
</dbReference>
<dbReference type="GO" id="GO:0003849">
    <property type="term" value="F:3-deoxy-7-phosphoheptulonate synthase activity"/>
    <property type="evidence" value="ECO:0007669"/>
    <property type="project" value="UniProtKB-EC"/>
</dbReference>